<evidence type="ECO:0000313" key="3">
    <source>
        <dbReference type="Proteomes" id="UP000177001"/>
    </source>
</evidence>
<reference evidence="2 3" key="1">
    <citation type="journal article" date="2016" name="Nat. Commun.">
        <title>Thousands of microbial genomes shed light on interconnected biogeochemical processes in an aquifer system.</title>
        <authorList>
            <person name="Anantharaman K."/>
            <person name="Brown C.T."/>
            <person name="Hug L.A."/>
            <person name="Sharon I."/>
            <person name="Castelle C.J."/>
            <person name="Probst A.J."/>
            <person name="Thomas B.C."/>
            <person name="Singh A."/>
            <person name="Wilkins M.J."/>
            <person name="Karaoz U."/>
            <person name="Brodie E.L."/>
            <person name="Williams K.H."/>
            <person name="Hubbard S.S."/>
            <person name="Banfield J.F."/>
        </authorList>
    </citation>
    <scope>NUCLEOTIDE SEQUENCE [LARGE SCALE GENOMIC DNA]</scope>
</reference>
<sequence>MDLFETKIAYASVNSFIANVNREIINPLILLLFALALAYFLFGMFQFINNQSNDEKKTTGKSHMLWGVVGLTIMMGVWTILGVILSTFPNIEGIDPEQGIVDLPDYP</sequence>
<feature type="transmembrane region" description="Helical" evidence="1">
    <location>
        <begin position="24"/>
        <end position="45"/>
    </location>
</feature>
<comment type="caution">
    <text evidence="2">The sequence shown here is derived from an EMBL/GenBank/DDBJ whole genome shotgun (WGS) entry which is preliminary data.</text>
</comment>
<keyword evidence="1" id="KW-0812">Transmembrane</keyword>
<organism evidence="2 3">
    <name type="scientific">Candidatus Nomurabacteria bacterium RIFCSPLOWO2_01_FULL_36_16</name>
    <dbReference type="NCBI Taxonomy" id="1801767"/>
    <lineage>
        <taxon>Bacteria</taxon>
        <taxon>Candidatus Nomuraibacteriota</taxon>
    </lineage>
</organism>
<dbReference type="EMBL" id="MFUR01000003">
    <property type="protein sequence ID" value="OGI87377.1"/>
    <property type="molecule type" value="Genomic_DNA"/>
</dbReference>
<dbReference type="Proteomes" id="UP000177001">
    <property type="component" value="Unassembled WGS sequence"/>
</dbReference>
<proteinExistence type="predicted"/>
<evidence type="ECO:0000313" key="2">
    <source>
        <dbReference type="EMBL" id="OGI87377.1"/>
    </source>
</evidence>
<dbReference type="InterPro" id="IPR043993">
    <property type="entry name" value="T4SS_pilin"/>
</dbReference>
<keyword evidence="1" id="KW-0472">Membrane</keyword>
<protein>
    <submittedName>
        <fullName evidence="2">Uncharacterized protein</fullName>
    </submittedName>
</protein>
<name>A0A1F6WZP9_9BACT</name>
<evidence type="ECO:0000256" key="1">
    <source>
        <dbReference type="SAM" id="Phobius"/>
    </source>
</evidence>
<dbReference type="Pfam" id="PF18895">
    <property type="entry name" value="T4SS_pilin"/>
    <property type="match status" value="1"/>
</dbReference>
<feature type="transmembrane region" description="Helical" evidence="1">
    <location>
        <begin position="65"/>
        <end position="88"/>
    </location>
</feature>
<accession>A0A1F6WZP9</accession>
<gene>
    <name evidence="2" type="ORF">A3A91_02685</name>
</gene>
<keyword evidence="1" id="KW-1133">Transmembrane helix</keyword>
<dbReference type="AlphaFoldDB" id="A0A1F6WZP9"/>